<sequence>MEEVDDPRLQQKIAEIRETLQKLGTSYTEDETSEFGKSAISSEDSLEKFYNFLSPHTDSQIEKPAFSFESPIPKRELYMPRIKNLKENHQEKLNFEDKKGRDKSQDLETTKTEKAELNKKINFLHELLQKKDKELSKVVYEKESHAKAEESLKKKIEDYKKREEILIEELNHLRKSKSIFEDEKKDMIKALSDSRDIIEKLKKALKSKEQALAEMRELQTEEDDKGIEKIKSKSFEPKKIDFQRLRIPEKFETLASPEKYEQNFTDRSIENKYKKLCYESMRIIGVTSTKDIFPRLLHLRQYHTKNKKSKKLVSCISNMIIQCCPDGTFKNPPTTREIWRWITRLLEEYMKLKQTTSGETFYKLLEILQIESVDEIIDKVTVLVMNKGGHKL</sequence>
<dbReference type="OrthoDB" id="292092at2759"/>
<reference evidence="2 3" key="1">
    <citation type="submission" date="2016-11" db="EMBL/GenBank/DDBJ databases">
        <title>The macronuclear genome of Stentor coeruleus: a giant cell with tiny introns.</title>
        <authorList>
            <person name="Slabodnick M."/>
            <person name="Ruby J.G."/>
            <person name="Reiff S.B."/>
            <person name="Swart E.C."/>
            <person name="Gosai S."/>
            <person name="Prabakaran S."/>
            <person name="Witkowska E."/>
            <person name="Larue G.E."/>
            <person name="Fisher S."/>
            <person name="Freeman R.M."/>
            <person name="Gunawardena J."/>
            <person name="Chu W."/>
            <person name="Stover N.A."/>
            <person name="Gregory B.D."/>
            <person name="Nowacki M."/>
            <person name="Derisi J."/>
            <person name="Roy S.W."/>
            <person name="Marshall W.F."/>
            <person name="Sood P."/>
        </authorList>
    </citation>
    <scope>NUCLEOTIDE SEQUENCE [LARGE SCALE GENOMIC DNA]</scope>
    <source>
        <strain evidence="2">WM001</strain>
    </source>
</reference>
<comment type="caution">
    <text evidence="2">The sequence shown here is derived from an EMBL/GenBank/DDBJ whole genome shotgun (WGS) entry which is preliminary data.</text>
</comment>
<evidence type="ECO:0000313" key="3">
    <source>
        <dbReference type="Proteomes" id="UP000187209"/>
    </source>
</evidence>
<dbReference type="EMBL" id="MPUH01000585">
    <property type="protein sequence ID" value="OMJ77251.1"/>
    <property type="molecule type" value="Genomic_DNA"/>
</dbReference>
<organism evidence="2 3">
    <name type="scientific">Stentor coeruleus</name>
    <dbReference type="NCBI Taxonomy" id="5963"/>
    <lineage>
        <taxon>Eukaryota</taxon>
        <taxon>Sar</taxon>
        <taxon>Alveolata</taxon>
        <taxon>Ciliophora</taxon>
        <taxon>Postciliodesmatophora</taxon>
        <taxon>Heterotrichea</taxon>
        <taxon>Heterotrichida</taxon>
        <taxon>Stentoridae</taxon>
        <taxon>Stentor</taxon>
    </lineage>
</organism>
<dbReference type="Proteomes" id="UP000187209">
    <property type="component" value="Unassembled WGS sequence"/>
</dbReference>
<gene>
    <name evidence="2" type="ORF">SteCoe_23200</name>
</gene>
<feature type="region of interest" description="Disordered" evidence="1">
    <location>
        <begin position="88"/>
        <end position="111"/>
    </location>
</feature>
<proteinExistence type="predicted"/>
<protein>
    <submittedName>
        <fullName evidence="2">Uncharacterized protein</fullName>
    </submittedName>
</protein>
<dbReference type="AlphaFoldDB" id="A0A1R2BKJ1"/>
<evidence type="ECO:0000313" key="2">
    <source>
        <dbReference type="EMBL" id="OMJ77251.1"/>
    </source>
</evidence>
<keyword evidence="3" id="KW-1185">Reference proteome</keyword>
<name>A0A1R2BKJ1_9CILI</name>
<evidence type="ECO:0000256" key="1">
    <source>
        <dbReference type="SAM" id="MobiDB-lite"/>
    </source>
</evidence>
<accession>A0A1R2BKJ1</accession>